<evidence type="ECO:0000256" key="1">
    <source>
        <dbReference type="ARBA" id="ARBA00004141"/>
    </source>
</evidence>
<dbReference type="InterPro" id="IPR030184">
    <property type="entry name" value="WAT1-related"/>
</dbReference>
<feature type="transmembrane region" description="Helical" evidence="5">
    <location>
        <begin position="152"/>
        <end position="172"/>
    </location>
</feature>
<dbReference type="PANTHER" id="PTHR31218">
    <property type="entry name" value="WAT1-RELATED PROTEIN"/>
    <property type="match status" value="1"/>
</dbReference>
<dbReference type="AlphaFoldDB" id="A0A067GV36"/>
<feature type="transmembrane region" description="Helical" evidence="5">
    <location>
        <begin position="12"/>
        <end position="31"/>
    </location>
</feature>
<sequence length="237" mass="26074">MEKLKWRSKSSQAKSLGTIVSIAGAFVVTFYKGPPIVRPRLDIASLDQIQPLQSNWILGGFYLAAQAILISAWYILQAITLKEFPALIVMLCYQYFFSTILAAMFSLTVVTELSAWKLRLDVGLFAIAYSAVIGAAFLTTLLLWCLMRAGPLYVSMFKPLAILFSTVMGVIIFGDGLFLGSLVGAVIIVIGFYVVMWGKAKEENTIDDRGTWSSELSSEKVPLLQNSTEDTKCCPSV</sequence>
<comment type="subcellular location">
    <subcellularLocation>
        <location evidence="1">Membrane</location>
        <topology evidence="1">Multi-pass membrane protein</topology>
    </subcellularLocation>
</comment>
<gene>
    <name evidence="6" type="ORF">CISIN_1g022220mg</name>
</gene>
<evidence type="ECO:0000256" key="2">
    <source>
        <dbReference type="ARBA" id="ARBA00022692"/>
    </source>
</evidence>
<proteinExistence type="predicted"/>
<keyword evidence="4 5" id="KW-0472">Membrane</keyword>
<name>A0A067GV36_CITSI</name>
<dbReference type="GO" id="GO:0022857">
    <property type="term" value="F:transmembrane transporter activity"/>
    <property type="evidence" value="ECO:0007669"/>
    <property type="project" value="InterPro"/>
</dbReference>
<dbReference type="GO" id="GO:0016020">
    <property type="term" value="C:membrane"/>
    <property type="evidence" value="ECO:0007669"/>
    <property type="project" value="InterPro"/>
</dbReference>
<organism evidence="6 7">
    <name type="scientific">Citrus sinensis</name>
    <name type="common">Sweet orange</name>
    <name type="synonym">Citrus aurantium var. sinensis</name>
    <dbReference type="NCBI Taxonomy" id="2711"/>
    <lineage>
        <taxon>Eukaryota</taxon>
        <taxon>Viridiplantae</taxon>
        <taxon>Streptophyta</taxon>
        <taxon>Embryophyta</taxon>
        <taxon>Tracheophyta</taxon>
        <taxon>Spermatophyta</taxon>
        <taxon>Magnoliopsida</taxon>
        <taxon>eudicotyledons</taxon>
        <taxon>Gunneridae</taxon>
        <taxon>Pentapetalae</taxon>
        <taxon>rosids</taxon>
        <taxon>malvids</taxon>
        <taxon>Sapindales</taxon>
        <taxon>Rutaceae</taxon>
        <taxon>Aurantioideae</taxon>
        <taxon>Citrus</taxon>
    </lineage>
</organism>
<feature type="transmembrane region" description="Helical" evidence="5">
    <location>
        <begin position="122"/>
        <end position="145"/>
    </location>
</feature>
<feature type="transmembrane region" description="Helical" evidence="5">
    <location>
        <begin position="56"/>
        <end position="76"/>
    </location>
</feature>
<dbReference type="SUPFAM" id="SSF103481">
    <property type="entry name" value="Multidrug resistance efflux transporter EmrE"/>
    <property type="match status" value="1"/>
</dbReference>
<keyword evidence="7" id="KW-1185">Reference proteome</keyword>
<accession>A0A067GV36</accession>
<evidence type="ECO:0000313" key="7">
    <source>
        <dbReference type="Proteomes" id="UP000027120"/>
    </source>
</evidence>
<reference evidence="6 7" key="1">
    <citation type="submission" date="2014-04" db="EMBL/GenBank/DDBJ databases">
        <authorList>
            <consortium name="International Citrus Genome Consortium"/>
            <person name="Gmitter F."/>
            <person name="Chen C."/>
            <person name="Farmerie W."/>
            <person name="Harkins T."/>
            <person name="Desany B."/>
            <person name="Mohiuddin M."/>
            <person name="Kodira C."/>
            <person name="Borodovsky M."/>
            <person name="Lomsadze A."/>
            <person name="Burns P."/>
            <person name="Jenkins J."/>
            <person name="Prochnik S."/>
            <person name="Shu S."/>
            <person name="Chapman J."/>
            <person name="Pitluck S."/>
            <person name="Schmutz J."/>
            <person name="Rokhsar D."/>
        </authorList>
    </citation>
    <scope>NUCLEOTIDE SEQUENCE</scope>
</reference>
<dbReference type="EMBL" id="KK784875">
    <property type="protein sequence ID" value="KDO82560.1"/>
    <property type="molecule type" value="Genomic_DNA"/>
</dbReference>
<evidence type="ECO:0000256" key="4">
    <source>
        <dbReference type="ARBA" id="ARBA00023136"/>
    </source>
</evidence>
<keyword evidence="3 5" id="KW-1133">Transmembrane helix</keyword>
<dbReference type="Proteomes" id="UP000027120">
    <property type="component" value="Unassembled WGS sequence"/>
</dbReference>
<evidence type="ECO:0000256" key="5">
    <source>
        <dbReference type="SAM" id="Phobius"/>
    </source>
</evidence>
<protein>
    <submittedName>
        <fullName evidence="6">Uncharacterized protein</fullName>
    </submittedName>
</protein>
<dbReference type="InterPro" id="IPR037185">
    <property type="entry name" value="EmrE-like"/>
</dbReference>
<evidence type="ECO:0000313" key="6">
    <source>
        <dbReference type="EMBL" id="KDO82560.1"/>
    </source>
</evidence>
<evidence type="ECO:0000256" key="3">
    <source>
        <dbReference type="ARBA" id="ARBA00022989"/>
    </source>
</evidence>
<feature type="transmembrane region" description="Helical" evidence="5">
    <location>
        <begin position="178"/>
        <end position="196"/>
    </location>
</feature>
<feature type="transmembrane region" description="Helical" evidence="5">
    <location>
        <begin position="88"/>
        <end position="110"/>
    </location>
</feature>
<keyword evidence="2 5" id="KW-0812">Transmembrane</keyword>